<dbReference type="EMBL" id="LR699553">
    <property type="protein sequence ID" value="VVD29405.1"/>
    <property type="molecule type" value="Genomic_DNA"/>
</dbReference>
<accession>A0A5Q4Z7A5</accession>
<dbReference type="KEGG" id="pdio:PDMSB3_2949"/>
<dbReference type="Proteomes" id="UP000325811">
    <property type="component" value="Chromosome I"/>
</dbReference>
<organism evidence="1 2">
    <name type="scientific">Paraburkholderia dioscoreae</name>
    <dbReference type="NCBI Taxonomy" id="2604047"/>
    <lineage>
        <taxon>Bacteria</taxon>
        <taxon>Pseudomonadati</taxon>
        <taxon>Pseudomonadota</taxon>
        <taxon>Betaproteobacteria</taxon>
        <taxon>Burkholderiales</taxon>
        <taxon>Burkholderiaceae</taxon>
        <taxon>Paraburkholderia</taxon>
    </lineage>
</organism>
<keyword evidence="2" id="KW-1185">Reference proteome</keyword>
<reference evidence="1 2" key="1">
    <citation type="submission" date="2019-08" db="EMBL/GenBank/DDBJ databases">
        <authorList>
            <person name="Herpell B J."/>
        </authorList>
    </citation>
    <scope>NUCLEOTIDE SEQUENCE [LARGE SCALE GENOMIC DNA]</scope>
    <source>
        <strain evidence="2">Msb3</strain>
    </source>
</reference>
<gene>
    <name evidence="1" type="ORF">PDMSB3_2949</name>
</gene>
<name>A0A5Q4Z7A5_9BURK</name>
<proteinExistence type="predicted"/>
<evidence type="ECO:0000313" key="2">
    <source>
        <dbReference type="Proteomes" id="UP000325811"/>
    </source>
</evidence>
<evidence type="ECO:0000313" key="1">
    <source>
        <dbReference type="EMBL" id="VVD29405.1"/>
    </source>
</evidence>
<protein>
    <submittedName>
        <fullName evidence="1">Uncharacterized protein</fullName>
    </submittedName>
</protein>
<sequence>MRVGTPIALPTSFMMSTSAPCGVDPSSAVPSAGGFDRSEQNARPCLAMIDAGGATAAAAAIQGTTPEHTMAQTAADGSQFAIREIIFIPHLLSMPN</sequence>
<dbReference type="AlphaFoldDB" id="A0A5Q4Z7A5"/>